<dbReference type="BioCyc" id="CSTA292563:G1353-983-MONOMER"/>
<evidence type="ECO:0008006" key="3">
    <source>
        <dbReference type="Google" id="ProtNLM"/>
    </source>
</evidence>
<keyword evidence="2" id="KW-1185">Reference proteome</keyword>
<dbReference type="EMBL" id="CP003940">
    <property type="protein sequence ID" value="AFZ46947.1"/>
    <property type="molecule type" value="Genomic_DNA"/>
</dbReference>
<dbReference type="STRING" id="292563.Cyast_0975"/>
<dbReference type="Gene3D" id="1.20.1220.20">
    <property type="entry name" value="Uncharcterised protein PF01724"/>
    <property type="match status" value="1"/>
</dbReference>
<gene>
    <name evidence="1" type="ordered locus">Cyast_0975</name>
</gene>
<evidence type="ECO:0000313" key="1">
    <source>
        <dbReference type="EMBL" id="AFZ46947.1"/>
    </source>
</evidence>
<dbReference type="KEGG" id="csn:Cyast_0975"/>
<dbReference type="eggNOG" id="COG2442">
    <property type="taxonomic scope" value="Bacteria"/>
</dbReference>
<sequence>MVVELKIDHKNLYDTDYNLWVLETVKRLENRDLDSLDWDNLIEEVLDLSKRDKRKLKSLLKRLLEHLLKLEYWDEEKERNQNHWRAEIVNFKQLIRDLLEDSPSLKNYLLEIYPECYQDAKEVFSQRSQVFVNKLPDEPVINLEQILDENWLPDL</sequence>
<dbReference type="PANTHER" id="PTHR34235">
    <property type="entry name" value="SLR1203 PROTEIN-RELATED"/>
    <property type="match status" value="1"/>
</dbReference>
<organism evidence="1 2">
    <name type="scientific">Cyanobacterium stanieri (strain ATCC 29140 / PCC 7202)</name>
    <dbReference type="NCBI Taxonomy" id="292563"/>
    <lineage>
        <taxon>Bacteria</taxon>
        <taxon>Bacillati</taxon>
        <taxon>Cyanobacteriota</taxon>
        <taxon>Cyanophyceae</taxon>
        <taxon>Oscillatoriophycideae</taxon>
        <taxon>Chroococcales</taxon>
        <taxon>Geminocystaceae</taxon>
        <taxon>Cyanobacterium</taxon>
    </lineage>
</organism>
<reference evidence="2" key="1">
    <citation type="journal article" date="2013" name="Proc. Natl. Acad. Sci. U.S.A.">
        <title>Improving the coverage of the cyanobacterial phylum using diversity-driven genome sequencing.</title>
        <authorList>
            <person name="Shih P.M."/>
            <person name="Wu D."/>
            <person name="Latifi A."/>
            <person name="Axen S.D."/>
            <person name="Fewer D.P."/>
            <person name="Talla E."/>
            <person name="Calteau A."/>
            <person name="Cai F."/>
            <person name="Tandeau de Marsac N."/>
            <person name="Rippka R."/>
            <person name="Herdman M."/>
            <person name="Sivonen K."/>
            <person name="Coursin T."/>
            <person name="Laurent T."/>
            <person name="Goodwin L."/>
            <person name="Nolan M."/>
            <person name="Davenport K.W."/>
            <person name="Han C.S."/>
            <person name="Rubin E.M."/>
            <person name="Eisen J.A."/>
            <person name="Woyke T."/>
            <person name="Gugger M."/>
            <person name="Kerfeld C.A."/>
        </authorList>
    </citation>
    <scope>NUCLEOTIDE SEQUENCE [LARGE SCALE GENOMIC DNA]</scope>
    <source>
        <strain evidence="2">ATCC 29140 / PCC 7202</strain>
    </source>
</reference>
<evidence type="ECO:0000313" key="2">
    <source>
        <dbReference type="Proteomes" id="UP000010483"/>
    </source>
</evidence>
<dbReference type="Pfam" id="PF01724">
    <property type="entry name" value="DUF29"/>
    <property type="match status" value="1"/>
</dbReference>
<dbReference type="PATRIC" id="fig|292563.3.peg.1024"/>
<dbReference type="PANTHER" id="PTHR34235:SF3">
    <property type="entry name" value="SLR1203 PROTEIN"/>
    <property type="match status" value="1"/>
</dbReference>
<accession>K9YKF2</accession>
<dbReference type="AlphaFoldDB" id="K9YKF2"/>
<dbReference type="HOGENOM" id="CLU_116670_1_0_3"/>
<dbReference type="Proteomes" id="UP000010483">
    <property type="component" value="Chromosome"/>
</dbReference>
<proteinExistence type="predicted"/>
<dbReference type="InterPro" id="IPR002636">
    <property type="entry name" value="DUF29"/>
</dbReference>
<protein>
    <recommendedName>
        <fullName evidence="3">DUF29 domain-containing protein</fullName>
    </recommendedName>
</protein>
<name>K9YKF2_CYASC</name>